<accession>A0ABR9ZSJ9</accession>
<proteinExistence type="predicted"/>
<dbReference type="RefSeq" id="WP_194701338.1">
    <property type="nucleotide sequence ID" value="NZ_JADKNH010000004.1"/>
</dbReference>
<reference evidence="1 2" key="1">
    <citation type="submission" date="2020-11" db="EMBL/GenBank/DDBJ databases">
        <title>Fusibacter basophilias sp. nov.</title>
        <authorList>
            <person name="Qiu D."/>
        </authorList>
    </citation>
    <scope>NUCLEOTIDE SEQUENCE [LARGE SCALE GENOMIC DNA]</scope>
    <source>
        <strain evidence="1 2">Q10-2</strain>
    </source>
</reference>
<dbReference type="Proteomes" id="UP000614200">
    <property type="component" value="Unassembled WGS sequence"/>
</dbReference>
<name>A0ABR9ZSJ9_9FIRM</name>
<protein>
    <submittedName>
        <fullName evidence="1">Uncharacterized protein</fullName>
    </submittedName>
</protein>
<keyword evidence="2" id="KW-1185">Reference proteome</keyword>
<sequence>MRYRILLNVDEESNVVNRSRIDVTRMGSEIESRFGSFSVFLTDEQVEALTNCIHKR</sequence>
<evidence type="ECO:0000313" key="1">
    <source>
        <dbReference type="EMBL" id="MBF4693108.1"/>
    </source>
</evidence>
<organism evidence="1 2">
    <name type="scientific">Fusibacter ferrireducens</name>
    <dbReference type="NCBI Taxonomy" id="2785058"/>
    <lineage>
        <taxon>Bacteria</taxon>
        <taxon>Bacillati</taxon>
        <taxon>Bacillota</taxon>
        <taxon>Clostridia</taxon>
        <taxon>Eubacteriales</taxon>
        <taxon>Eubacteriales Family XII. Incertae Sedis</taxon>
        <taxon>Fusibacter</taxon>
    </lineage>
</organism>
<gene>
    <name evidence="1" type="ORF">ISU02_08250</name>
</gene>
<evidence type="ECO:0000313" key="2">
    <source>
        <dbReference type="Proteomes" id="UP000614200"/>
    </source>
</evidence>
<comment type="caution">
    <text evidence="1">The sequence shown here is derived from an EMBL/GenBank/DDBJ whole genome shotgun (WGS) entry which is preliminary data.</text>
</comment>
<dbReference type="EMBL" id="JADKNH010000004">
    <property type="protein sequence ID" value="MBF4693108.1"/>
    <property type="molecule type" value="Genomic_DNA"/>
</dbReference>